<evidence type="ECO:0000313" key="3">
    <source>
        <dbReference type="Proteomes" id="UP000468650"/>
    </source>
</evidence>
<protein>
    <submittedName>
        <fullName evidence="2">DUF502 domain-containing protein</fullName>
    </submittedName>
</protein>
<proteinExistence type="predicted"/>
<sequence length="199" mass="22461">MKRVIKYFLQGLLYTAPVAVTLYAFYQVFYWVDHMIDGLLPEDSEMSFTGLGVIVIFVGVTAVGVFGSYLLKFPIFSLIEDKLERIPVFNLIYTSIKDFLKSFTGQRKGFKHPVLIKLYENSEIRRLGFVTDDAQDLLKDDEGTLVTVYVPHSFAISGQLFMVPPKYITEVKENSTDVMKYILAGGITEVGEKEEDAGA</sequence>
<keyword evidence="3" id="KW-1185">Reference proteome</keyword>
<dbReference type="InterPro" id="IPR007462">
    <property type="entry name" value="COV1-like"/>
</dbReference>
<gene>
    <name evidence="2" type="ORF">F8C67_04775</name>
</gene>
<name>A0A6N6RJY2_9FLAO</name>
<dbReference type="OrthoDB" id="9789516at2"/>
<dbReference type="EMBL" id="WBVO01000002">
    <property type="protein sequence ID" value="KAB2814127.1"/>
    <property type="molecule type" value="Genomic_DNA"/>
</dbReference>
<dbReference type="PANTHER" id="PTHR31876:SF26">
    <property type="entry name" value="PROTEIN LIKE COV 2"/>
    <property type="match status" value="1"/>
</dbReference>
<keyword evidence="1" id="KW-0812">Transmembrane</keyword>
<keyword evidence="1" id="KW-1133">Transmembrane helix</keyword>
<feature type="transmembrane region" description="Helical" evidence="1">
    <location>
        <begin position="46"/>
        <end position="71"/>
    </location>
</feature>
<organism evidence="2 3">
    <name type="scientific">Phaeocystidibacter luteus</name>
    <dbReference type="NCBI Taxonomy" id="911197"/>
    <lineage>
        <taxon>Bacteria</taxon>
        <taxon>Pseudomonadati</taxon>
        <taxon>Bacteroidota</taxon>
        <taxon>Flavobacteriia</taxon>
        <taxon>Flavobacteriales</taxon>
        <taxon>Phaeocystidibacteraceae</taxon>
        <taxon>Phaeocystidibacter</taxon>
    </lineage>
</organism>
<accession>A0A6N6RJY2</accession>
<dbReference type="AlphaFoldDB" id="A0A6N6RJY2"/>
<dbReference type="PANTHER" id="PTHR31876">
    <property type="entry name" value="COV-LIKE PROTEIN 1"/>
    <property type="match status" value="1"/>
</dbReference>
<comment type="caution">
    <text evidence="2">The sequence shown here is derived from an EMBL/GenBank/DDBJ whole genome shotgun (WGS) entry which is preliminary data.</text>
</comment>
<dbReference type="Proteomes" id="UP000468650">
    <property type="component" value="Unassembled WGS sequence"/>
</dbReference>
<evidence type="ECO:0000313" key="2">
    <source>
        <dbReference type="EMBL" id="KAB2814127.1"/>
    </source>
</evidence>
<keyword evidence="1" id="KW-0472">Membrane</keyword>
<evidence type="ECO:0000256" key="1">
    <source>
        <dbReference type="SAM" id="Phobius"/>
    </source>
</evidence>
<reference evidence="2 3" key="1">
    <citation type="submission" date="2019-09" db="EMBL/GenBank/DDBJ databases">
        <title>Genomes of family Cryomorphaceae.</title>
        <authorList>
            <person name="Bowman J.P."/>
        </authorList>
    </citation>
    <scope>NUCLEOTIDE SEQUENCE [LARGE SCALE GENOMIC DNA]</scope>
    <source>
        <strain evidence="2 3">LMG 25704</strain>
    </source>
</reference>
<dbReference type="Pfam" id="PF04367">
    <property type="entry name" value="DUF502"/>
    <property type="match status" value="1"/>
</dbReference>
<feature type="transmembrane region" description="Helical" evidence="1">
    <location>
        <begin position="7"/>
        <end position="26"/>
    </location>
</feature>